<comment type="caution">
    <text evidence="1">The sequence shown here is derived from an EMBL/GenBank/DDBJ whole genome shotgun (WGS) entry which is preliminary data.</text>
</comment>
<dbReference type="Pfam" id="PF06014">
    <property type="entry name" value="YqgQ-like"/>
    <property type="match status" value="1"/>
</dbReference>
<name>A0A0D1K6T3_9LACO</name>
<evidence type="ECO:0008006" key="3">
    <source>
        <dbReference type="Google" id="ProtNLM"/>
    </source>
</evidence>
<evidence type="ECO:0000313" key="1">
    <source>
        <dbReference type="EMBL" id="KIU20684.1"/>
    </source>
</evidence>
<proteinExistence type="predicted"/>
<evidence type="ECO:0000313" key="2">
    <source>
        <dbReference type="Proteomes" id="UP000032289"/>
    </source>
</evidence>
<accession>A0A0D1K6T3</accession>
<dbReference type="SUPFAM" id="SSF158379">
    <property type="entry name" value="YqgQ-like"/>
    <property type="match status" value="1"/>
</dbReference>
<protein>
    <recommendedName>
        <fullName evidence="3">DUF910 family protein</fullName>
    </recommendedName>
</protein>
<gene>
    <name evidence="1" type="ORF">ab3b_02143</name>
</gene>
<dbReference type="AlphaFoldDB" id="A0A0D1K6T3"/>
<dbReference type="InterPro" id="IPR009256">
    <property type="entry name" value="YqgQ-like"/>
</dbReference>
<dbReference type="Gene3D" id="1.10.287.760">
    <property type="entry name" value="YqgQ-like"/>
    <property type="match status" value="1"/>
</dbReference>
<dbReference type="PATRIC" id="fig|137591.24.peg.2089"/>
<dbReference type="InterPro" id="IPR023164">
    <property type="entry name" value="YqgQ-like_sf"/>
</dbReference>
<dbReference type="EMBL" id="JWHT01000057">
    <property type="protein sequence ID" value="KIU20684.1"/>
    <property type="molecule type" value="Genomic_DNA"/>
</dbReference>
<dbReference type="Proteomes" id="UP000032289">
    <property type="component" value="Unassembled WGS sequence"/>
</dbReference>
<reference evidence="1 2" key="1">
    <citation type="journal article" date="2015" name="Microbiology (Mosc.)">
        <title>Genomics of the Weissella cibaria species with an examination of its metabolic traits.</title>
        <authorList>
            <person name="Lynch K.M."/>
            <person name="Lucid A."/>
            <person name="Arendt E.K."/>
            <person name="Sleator R.D."/>
            <person name="Lucey B."/>
            <person name="Coffey A."/>
        </authorList>
    </citation>
    <scope>NUCLEOTIDE SEQUENCE [LARGE SCALE GENOMIC DNA]</scope>
    <source>
        <strain evidence="1 2">AB3b</strain>
    </source>
</reference>
<organism evidence="1 2">
    <name type="scientific">Weissella cibaria</name>
    <dbReference type="NCBI Taxonomy" id="137591"/>
    <lineage>
        <taxon>Bacteria</taxon>
        <taxon>Bacillati</taxon>
        <taxon>Bacillota</taxon>
        <taxon>Bacilli</taxon>
        <taxon>Lactobacillales</taxon>
        <taxon>Lactobacillaceae</taxon>
        <taxon>Weissella</taxon>
    </lineage>
</organism>
<sequence length="68" mass="8137">MRTFLDVLNLLKKYDIYIHVGNRLWDIELAAIEIDNVYKAGLLEAKEYAQIKLVLRHEHEDEERRQAL</sequence>
<dbReference type="RefSeq" id="WP_043941858.1">
    <property type="nucleotide sequence ID" value="NZ_JWHT01000057.1"/>
</dbReference>